<dbReference type="Proteomes" id="UP000302139">
    <property type="component" value="Unassembled WGS sequence"/>
</dbReference>
<proteinExistence type="predicted"/>
<dbReference type="Proteomes" id="UP000299211">
    <property type="component" value="Unassembled WGS sequence"/>
</dbReference>
<comment type="caution">
    <text evidence="1">The sequence shown here is derived from an EMBL/GenBank/DDBJ whole genome shotgun (WGS) entry which is preliminary data.</text>
</comment>
<evidence type="ECO:0000313" key="2">
    <source>
        <dbReference type="EMBL" id="GDY80271.1"/>
    </source>
</evidence>
<sequence>MGLAGAGVTDEAERQALLDPFALGEGVDQGSVDVRVRVEVELAERLVAGKPGGLDPPLGAASGPVVALGQEEFGEEAEVGLPNDDVKSLP</sequence>
<reference evidence="2 3" key="1">
    <citation type="submission" date="2019-04" db="EMBL/GenBank/DDBJ databases">
        <title>Draft genome sequences of Streptomyces avermitilis ATCC 31267.</title>
        <authorList>
            <person name="Komaki H."/>
            <person name="Tamura T."/>
            <person name="Hosoyama A."/>
        </authorList>
    </citation>
    <scope>NUCLEOTIDE SEQUENCE [LARGE SCALE GENOMIC DNA]</scope>
    <source>
        <strain evidence="2 3">ATCC 31267</strain>
    </source>
</reference>
<accession>A0A4D4MDG7</accession>
<dbReference type="EMBL" id="BJHX01000003">
    <property type="protein sequence ID" value="GDY70002.1"/>
    <property type="molecule type" value="Genomic_DNA"/>
</dbReference>
<gene>
    <name evidence="1" type="ORF">SAV14893_093950</name>
    <name evidence="2" type="ORF">SAV31267_097560</name>
</gene>
<evidence type="ECO:0000313" key="3">
    <source>
        <dbReference type="Proteomes" id="UP000299211"/>
    </source>
</evidence>
<dbReference type="AlphaFoldDB" id="A0A4D4MDG7"/>
<protein>
    <submittedName>
        <fullName evidence="1">Uncharacterized protein</fullName>
    </submittedName>
</protein>
<dbReference type="EMBL" id="BJHY01000002">
    <property type="protein sequence ID" value="GDY80271.1"/>
    <property type="molecule type" value="Genomic_DNA"/>
</dbReference>
<name>A0A4D4MDG7_STRAX</name>
<evidence type="ECO:0000313" key="4">
    <source>
        <dbReference type="Proteomes" id="UP000302139"/>
    </source>
</evidence>
<evidence type="ECO:0000313" key="1">
    <source>
        <dbReference type="EMBL" id="GDY70002.1"/>
    </source>
</evidence>
<organism evidence="1 4">
    <name type="scientific">Streptomyces avermitilis</name>
    <dbReference type="NCBI Taxonomy" id="33903"/>
    <lineage>
        <taxon>Bacteria</taxon>
        <taxon>Bacillati</taxon>
        <taxon>Actinomycetota</taxon>
        <taxon>Actinomycetes</taxon>
        <taxon>Kitasatosporales</taxon>
        <taxon>Streptomycetaceae</taxon>
        <taxon>Streptomyces</taxon>
    </lineage>
</organism>
<reference evidence="1 4" key="2">
    <citation type="submission" date="2019-04" db="EMBL/GenBank/DDBJ databases">
        <title>Draft genome sequences of Streptomyces avermitilis NBRC 14893.</title>
        <authorList>
            <person name="Komaki H."/>
            <person name="Tamura T."/>
            <person name="Hosoyama A."/>
        </authorList>
    </citation>
    <scope>NUCLEOTIDE SEQUENCE [LARGE SCALE GENOMIC DNA]</scope>
    <source>
        <strain evidence="1 4">NBRC 14893</strain>
    </source>
</reference>